<evidence type="ECO:0000256" key="1">
    <source>
        <dbReference type="ARBA" id="ARBA00004370"/>
    </source>
</evidence>
<dbReference type="PANTHER" id="PTHR35603">
    <property type="match status" value="1"/>
</dbReference>
<evidence type="ECO:0000313" key="4">
    <source>
        <dbReference type="EMBL" id="NDY94640.1"/>
    </source>
</evidence>
<evidence type="ECO:0000313" key="5">
    <source>
        <dbReference type="Proteomes" id="UP000484885"/>
    </source>
</evidence>
<dbReference type="Pfam" id="PF05433">
    <property type="entry name" value="Rick_17kDa_Anti"/>
    <property type="match status" value="1"/>
</dbReference>
<proteinExistence type="predicted"/>
<keyword evidence="2" id="KW-0472">Membrane</keyword>
<keyword evidence="5" id="KW-1185">Reference proteome</keyword>
<dbReference type="PANTHER" id="PTHR35603:SF2">
    <property type="entry name" value="OUTER MEMBRANE LIPOPROTEIN"/>
    <property type="match status" value="1"/>
</dbReference>
<comment type="subcellular location">
    <subcellularLocation>
        <location evidence="1">Membrane</location>
    </subcellularLocation>
</comment>
<dbReference type="InterPro" id="IPR008816">
    <property type="entry name" value="Gly_zipper_2TM_dom"/>
</dbReference>
<protein>
    <submittedName>
        <fullName evidence="4">Glycine zipper 2TM domain-containing protein</fullName>
    </submittedName>
</protein>
<dbReference type="EMBL" id="JAAGSC010000031">
    <property type="protein sequence ID" value="NDY94640.1"/>
    <property type="molecule type" value="Genomic_DNA"/>
</dbReference>
<organism evidence="4 5">
    <name type="scientific">Wenzhouxiangella limi</name>
    <dbReference type="NCBI Taxonomy" id="2707351"/>
    <lineage>
        <taxon>Bacteria</taxon>
        <taxon>Pseudomonadati</taxon>
        <taxon>Pseudomonadota</taxon>
        <taxon>Gammaproteobacteria</taxon>
        <taxon>Chromatiales</taxon>
        <taxon>Wenzhouxiangellaceae</taxon>
        <taxon>Wenzhouxiangella</taxon>
    </lineage>
</organism>
<dbReference type="InterPro" id="IPR051407">
    <property type="entry name" value="Bact_OM_lipoprot/Surf_antigen"/>
</dbReference>
<evidence type="ECO:0000256" key="2">
    <source>
        <dbReference type="ARBA" id="ARBA00023136"/>
    </source>
</evidence>
<gene>
    <name evidence="4" type="ORF">G3I74_02715</name>
</gene>
<evidence type="ECO:0000259" key="3">
    <source>
        <dbReference type="Pfam" id="PF05433"/>
    </source>
</evidence>
<sequence>MTLDIDALQAYRIQRRVLDFCHRRTTLRLRRTDMLARTATVALFTLAAGLAQAAGVHYQTVPVVEVEPNYSVTRTPVDRTVCWDETSYQRTADSRRSATPTVVGAIIGGVIGNQFGGGNGKKAATVAGAALGGSIGRDAGRARQPGRYLPVTEERCTVQRDYEERSVISGYRVSYLYEGQVHQTTMRDHPGDQMRVRVSITPAP</sequence>
<dbReference type="Proteomes" id="UP000484885">
    <property type="component" value="Unassembled WGS sequence"/>
</dbReference>
<feature type="domain" description="Glycine zipper 2TM" evidence="3">
    <location>
        <begin position="100"/>
        <end position="140"/>
    </location>
</feature>
<dbReference type="AlphaFoldDB" id="A0A845UXQ1"/>
<reference evidence="4 5" key="1">
    <citation type="submission" date="2020-02" db="EMBL/GenBank/DDBJ databases">
        <authorList>
            <person name="Zhang X.-Y."/>
        </authorList>
    </citation>
    <scope>NUCLEOTIDE SEQUENCE [LARGE SCALE GENOMIC DNA]</scope>
    <source>
        <strain evidence="4 5">C33</strain>
    </source>
</reference>
<name>A0A845UXQ1_9GAMM</name>
<accession>A0A845UXQ1</accession>
<comment type="caution">
    <text evidence="4">The sequence shown here is derived from an EMBL/GenBank/DDBJ whole genome shotgun (WGS) entry which is preliminary data.</text>
</comment>
<dbReference type="GO" id="GO:0019867">
    <property type="term" value="C:outer membrane"/>
    <property type="evidence" value="ECO:0007669"/>
    <property type="project" value="InterPro"/>
</dbReference>